<comment type="caution">
    <text evidence="1">The sequence shown here is derived from an EMBL/GenBank/DDBJ whole genome shotgun (WGS) entry which is preliminary data.</text>
</comment>
<organism evidence="1">
    <name type="scientific">marine sediment metagenome</name>
    <dbReference type="NCBI Taxonomy" id="412755"/>
    <lineage>
        <taxon>unclassified sequences</taxon>
        <taxon>metagenomes</taxon>
        <taxon>ecological metagenomes</taxon>
    </lineage>
</organism>
<dbReference type="AlphaFoldDB" id="A0A0F8WCB9"/>
<proteinExistence type="predicted"/>
<gene>
    <name evidence="1" type="ORF">LCGC14_3086760</name>
</gene>
<accession>A0A0F8WCB9</accession>
<protein>
    <submittedName>
        <fullName evidence="1">Uncharacterized protein</fullName>
    </submittedName>
</protein>
<reference evidence="1" key="1">
    <citation type="journal article" date="2015" name="Nature">
        <title>Complex archaea that bridge the gap between prokaryotes and eukaryotes.</title>
        <authorList>
            <person name="Spang A."/>
            <person name="Saw J.H."/>
            <person name="Jorgensen S.L."/>
            <person name="Zaremba-Niedzwiedzka K."/>
            <person name="Martijn J."/>
            <person name="Lind A.E."/>
            <person name="van Eijk R."/>
            <person name="Schleper C."/>
            <person name="Guy L."/>
            <person name="Ettema T.J."/>
        </authorList>
    </citation>
    <scope>NUCLEOTIDE SEQUENCE</scope>
</reference>
<sequence length="32" mass="3403">MATLMTTSEGMIELIAPAIATNVIRKLIILSS</sequence>
<name>A0A0F8WCB9_9ZZZZ</name>
<evidence type="ECO:0000313" key="1">
    <source>
        <dbReference type="EMBL" id="KKK54233.1"/>
    </source>
</evidence>
<dbReference type="EMBL" id="LAZR01066101">
    <property type="protein sequence ID" value="KKK54233.1"/>
    <property type="molecule type" value="Genomic_DNA"/>
</dbReference>